<accession>A0AAI8YWU3</accession>
<feature type="transmembrane region" description="Helical" evidence="3">
    <location>
        <begin position="80"/>
        <end position="104"/>
    </location>
</feature>
<dbReference type="GO" id="GO:0016020">
    <property type="term" value="C:membrane"/>
    <property type="evidence" value="ECO:0007669"/>
    <property type="project" value="InterPro"/>
</dbReference>
<dbReference type="InterPro" id="IPR000462">
    <property type="entry name" value="CDP-OH_P_trans"/>
</dbReference>
<evidence type="ECO:0000313" key="5">
    <source>
        <dbReference type="Proteomes" id="UP001296104"/>
    </source>
</evidence>
<comment type="caution">
    <text evidence="4">The sequence shown here is derived from an EMBL/GenBank/DDBJ whole genome shotgun (WGS) entry which is preliminary data.</text>
</comment>
<evidence type="ECO:0000313" key="4">
    <source>
        <dbReference type="EMBL" id="CAK3962316.1"/>
    </source>
</evidence>
<dbReference type="PROSITE" id="PS00379">
    <property type="entry name" value="CDP_ALCOHOL_P_TRANSF"/>
    <property type="match status" value="1"/>
</dbReference>
<keyword evidence="3" id="KW-1133">Transmembrane helix</keyword>
<reference evidence="4" key="1">
    <citation type="submission" date="2023-11" db="EMBL/GenBank/DDBJ databases">
        <authorList>
            <person name="Alioto T."/>
            <person name="Alioto T."/>
            <person name="Gomez Garrido J."/>
        </authorList>
    </citation>
    <scope>NUCLEOTIDE SEQUENCE</scope>
</reference>
<dbReference type="InterPro" id="IPR048254">
    <property type="entry name" value="CDP_ALCOHOL_P_TRANSF_CS"/>
</dbReference>
<keyword evidence="3" id="KW-0812">Transmembrane</keyword>
<dbReference type="Gene3D" id="1.20.120.1760">
    <property type="match status" value="1"/>
</dbReference>
<feature type="transmembrane region" description="Helical" evidence="3">
    <location>
        <begin position="110"/>
        <end position="136"/>
    </location>
</feature>
<gene>
    <name evidence="4" type="ORF">LECACI_7A003453</name>
</gene>
<dbReference type="Proteomes" id="UP001296104">
    <property type="component" value="Unassembled WGS sequence"/>
</dbReference>
<keyword evidence="5" id="KW-1185">Reference proteome</keyword>
<evidence type="ECO:0000256" key="2">
    <source>
        <dbReference type="RuleBase" id="RU003750"/>
    </source>
</evidence>
<comment type="similarity">
    <text evidence="2">Belongs to the CDP-alcohol phosphatidyltransferase class-I family.</text>
</comment>
<evidence type="ECO:0000256" key="3">
    <source>
        <dbReference type="SAM" id="Phobius"/>
    </source>
</evidence>
<dbReference type="InterPro" id="IPR043130">
    <property type="entry name" value="CDP-OH_PTrfase_TM_dom"/>
</dbReference>
<dbReference type="Pfam" id="PF01066">
    <property type="entry name" value="CDP-OH_P_transf"/>
    <property type="match status" value="1"/>
</dbReference>
<evidence type="ECO:0000256" key="1">
    <source>
        <dbReference type="ARBA" id="ARBA00022679"/>
    </source>
</evidence>
<keyword evidence="3" id="KW-0472">Membrane</keyword>
<keyword evidence="1 2" id="KW-0808">Transferase</keyword>
<name>A0AAI8YWU3_9PEZI</name>
<protein>
    <submittedName>
        <fullName evidence="4">CDP-alcohol phosphatidyltransferase</fullName>
    </submittedName>
</protein>
<organism evidence="4 5">
    <name type="scientific">Lecanosticta acicola</name>
    <dbReference type="NCBI Taxonomy" id="111012"/>
    <lineage>
        <taxon>Eukaryota</taxon>
        <taxon>Fungi</taxon>
        <taxon>Dikarya</taxon>
        <taxon>Ascomycota</taxon>
        <taxon>Pezizomycotina</taxon>
        <taxon>Dothideomycetes</taxon>
        <taxon>Dothideomycetidae</taxon>
        <taxon>Mycosphaerellales</taxon>
        <taxon>Mycosphaerellaceae</taxon>
        <taxon>Lecanosticta</taxon>
    </lineage>
</organism>
<dbReference type="GO" id="GO:0016780">
    <property type="term" value="F:phosphotransferase activity, for other substituted phosphate groups"/>
    <property type="evidence" value="ECO:0007669"/>
    <property type="project" value="InterPro"/>
</dbReference>
<dbReference type="EMBL" id="CAVMBE010000017">
    <property type="protein sequence ID" value="CAK3962316.1"/>
    <property type="molecule type" value="Genomic_DNA"/>
</dbReference>
<proteinExistence type="inferred from homology"/>
<feature type="transmembrane region" description="Helical" evidence="3">
    <location>
        <begin position="32"/>
        <end position="59"/>
    </location>
</feature>
<dbReference type="GO" id="GO:0008654">
    <property type="term" value="P:phospholipid biosynthetic process"/>
    <property type="evidence" value="ECO:0007669"/>
    <property type="project" value="InterPro"/>
</dbReference>
<sequence length="212" mass="22708">MFDIALRPVKDRVFDPLCAAIPPAVAPLHLTIAAFICGVASCVSAAFGSSFWALALWVLNRALDCLDGAVARQRDQSSDLGGFLDLLGDFVVYSGIPISCALGLPNGGKLLWISVAVVEATFHVNNFVLFYVAAVAEKRKAAQTKEKQKQQRTEELTSVMMRPALIEGAESGVVFTLMLAWPSATQVLCWALAVGVAIGTIQRVTWVVQALS</sequence>
<dbReference type="AlphaFoldDB" id="A0AAI8YWU3"/>